<keyword evidence="4" id="KW-0326">Glycosidase</keyword>
<evidence type="ECO:0000259" key="6">
    <source>
        <dbReference type="Pfam" id="PF22666"/>
    </source>
</evidence>
<organism evidence="7 8">
    <name type="scientific">Brachybacterium kimchii</name>
    <dbReference type="NCBI Taxonomy" id="2942909"/>
    <lineage>
        <taxon>Bacteria</taxon>
        <taxon>Bacillati</taxon>
        <taxon>Actinomycetota</taxon>
        <taxon>Actinomycetes</taxon>
        <taxon>Micrococcales</taxon>
        <taxon>Dermabacteraceae</taxon>
        <taxon>Brachybacterium</taxon>
    </lineage>
</organism>
<evidence type="ECO:0000313" key="7">
    <source>
        <dbReference type="EMBL" id="UQN31429.1"/>
    </source>
</evidence>
<feature type="domain" description="Beta-mannosidase-like galactose-binding" evidence="6">
    <location>
        <begin position="36"/>
        <end position="212"/>
    </location>
</feature>
<dbReference type="Pfam" id="PF22666">
    <property type="entry name" value="Glyco_hydro_2_N2"/>
    <property type="match status" value="1"/>
</dbReference>
<dbReference type="Gene3D" id="2.60.40.10">
    <property type="entry name" value="Immunoglobulins"/>
    <property type="match status" value="2"/>
</dbReference>
<dbReference type="EC" id="3.2.1.25" evidence="2"/>
<dbReference type="InterPro" id="IPR017853">
    <property type="entry name" value="GH"/>
</dbReference>
<dbReference type="Gene3D" id="2.60.120.260">
    <property type="entry name" value="Galactose-binding domain-like"/>
    <property type="match status" value="1"/>
</dbReference>
<feature type="region of interest" description="Disordered" evidence="5">
    <location>
        <begin position="1"/>
        <end position="31"/>
    </location>
</feature>
<dbReference type="SUPFAM" id="SSF49785">
    <property type="entry name" value="Galactose-binding domain-like"/>
    <property type="match status" value="1"/>
</dbReference>
<evidence type="ECO:0000256" key="1">
    <source>
        <dbReference type="ARBA" id="ARBA00000829"/>
    </source>
</evidence>
<dbReference type="SUPFAM" id="SSF51445">
    <property type="entry name" value="(Trans)glycosidases"/>
    <property type="match status" value="1"/>
</dbReference>
<dbReference type="Proteomes" id="UP001055868">
    <property type="component" value="Chromosome"/>
</dbReference>
<dbReference type="Gene3D" id="3.20.20.80">
    <property type="entry name" value="Glycosidases"/>
    <property type="match status" value="1"/>
</dbReference>
<dbReference type="RefSeq" id="WP_249480851.1">
    <property type="nucleotide sequence ID" value="NZ_CP097218.1"/>
</dbReference>
<protein>
    <recommendedName>
        <fullName evidence="2">beta-mannosidase</fullName>
        <ecNumber evidence="2">3.2.1.25</ecNumber>
    </recommendedName>
</protein>
<evidence type="ECO:0000256" key="3">
    <source>
        <dbReference type="ARBA" id="ARBA00022801"/>
    </source>
</evidence>
<keyword evidence="8" id="KW-1185">Reference proteome</keyword>
<dbReference type="InterPro" id="IPR008979">
    <property type="entry name" value="Galactose-bd-like_sf"/>
</dbReference>
<dbReference type="InterPro" id="IPR050887">
    <property type="entry name" value="Beta-mannosidase_GH2"/>
</dbReference>
<reference evidence="7" key="1">
    <citation type="submission" date="2022-05" db="EMBL/GenBank/DDBJ databases">
        <title>Genomic analysis of Brachybacterium sp. CBA3104.</title>
        <authorList>
            <person name="Roh S.W."/>
            <person name="Kim Y.B."/>
            <person name="Kim Y."/>
        </authorList>
    </citation>
    <scope>NUCLEOTIDE SEQUENCE</scope>
    <source>
        <strain evidence="7">CBA3104</strain>
    </source>
</reference>
<dbReference type="InterPro" id="IPR013783">
    <property type="entry name" value="Ig-like_fold"/>
</dbReference>
<evidence type="ECO:0000256" key="2">
    <source>
        <dbReference type="ARBA" id="ARBA00012754"/>
    </source>
</evidence>
<name>A0ABY4ND30_9MICO</name>
<feature type="compositionally biased region" description="Polar residues" evidence="5">
    <location>
        <begin position="1"/>
        <end position="11"/>
    </location>
</feature>
<proteinExistence type="predicted"/>
<dbReference type="SUPFAM" id="SSF49303">
    <property type="entry name" value="beta-Galactosidase/glucuronidase domain"/>
    <property type="match status" value="2"/>
</dbReference>
<dbReference type="EMBL" id="CP097218">
    <property type="protein sequence ID" value="UQN31429.1"/>
    <property type="molecule type" value="Genomic_DNA"/>
</dbReference>
<evidence type="ECO:0000256" key="5">
    <source>
        <dbReference type="SAM" id="MobiDB-lite"/>
    </source>
</evidence>
<keyword evidence="3" id="KW-0378">Hydrolase</keyword>
<evidence type="ECO:0000313" key="8">
    <source>
        <dbReference type="Proteomes" id="UP001055868"/>
    </source>
</evidence>
<evidence type="ECO:0000256" key="4">
    <source>
        <dbReference type="ARBA" id="ARBA00023295"/>
    </source>
</evidence>
<dbReference type="PANTHER" id="PTHR43730">
    <property type="entry name" value="BETA-MANNOSIDASE"/>
    <property type="match status" value="1"/>
</dbReference>
<sequence>MSEPVRTTETITAVGRPGFTESEPAVPPTSLDPGDEGWLEADLPFEVHDALHRAHRIDHPYVAENSERLGWIQQRAWWLRTTIPATDREAGPEGERLLRVRGLDLAATLWLDGELAATHASLYRDLEIPLPDGPDGSHELLIRIDPPLWGLEAPEGPLETARLLAAAMGRDASDGGGSDDQGLFGDPRTVLRRKPVVHFGWDFAPRLPSIGVRAIEVVQRSERRVLGVRLRTLALDPDGAAEVELIARTTAAGARVDFEIARPAGIACSSCSTGPLSTHAIADRDGEARARLRIPAAELWWPHDLGEPRLHTLTAALTDGTGLARRVGIRTIELVREDEGDGHRAFHVAVNGTRTFARGASIVPDDMLRPDPDRERRLAELAREAGMTMLRVWGGGGYASDALLGAADELGLLIWQDAPFACSDQAETTDFLTEVEAEIRVQAARLAEHPSLALLTGGNEVLALHELAHGSLEPGAWGWHIIRELIPRVLAEIASEVPYWPNSPFGEDDPAGVNGVADGDRHAWEVWHGLPLGALDPDQHASFGEAAHFRRYRHDTGRFISEFGILSAACAPTLEQVVPHEHLRLDSPVLRSRIRDEPKDKALSILEVETGIPRTFAEYVRATQALQAEGMKYGIEHYRRQEPWTSGALIWQLNEPWPGMTWALVDHALRRKQAFHAVRRAFAPVIASFEDSEGMLRLWAVNSTPEPADVRLRVRLERADGTVLLEDEAAGAAPAHGAAVLWTLPASSTAFFAEGPHVLDAGTIAWVEDAGGPARVPGNRLLGGALKDVPLPVPDVRSQVLESTGDRARLRLQARTLALGLTVTLGADDVLADDNAIDLAAGRARDLEIRAPRLHSRLDELLLSAYTPPGSAPALWTPEF</sequence>
<dbReference type="PANTHER" id="PTHR43730:SF1">
    <property type="entry name" value="BETA-MANNOSIDASE"/>
    <property type="match status" value="1"/>
</dbReference>
<accession>A0ABY4ND30</accession>
<dbReference type="InterPro" id="IPR054593">
    <property type="entry name" value="Beta-mannosidase-like_N2"/>
</dbReference>
<dbReference type="InterPro" id="IPR036156">
    <property type="entry name" value="Beta-gal/glucu_dom_sf"/>
</dbReference>
<comment type="catalytic activity">
    <reaction evidence="1">
        <text>Hydrolysis of terminal, non-reducing beta-D-mannose residues in beta-D-mannosides.</text>
        <dbReference type="EC" id="3.2.1.25"/>
    </reaction>
</comment>
<gene>
    <name evidence="7" type="ORF">M4486_09175</name>
</gene>